<sequence length="253" mass="27539">MQGPFFVPESIMKTCIIGIDCATSHTRTGVAYGECKGADVRIRHVEVGNSNMVKDMASAIAKADRVFLAMDAPLGWPALLAEGLADHQAGDPLPGKANDLFRRHTDRFCWKAIGKLPLDVGADRIARTAHAALAILAELRELTGEPIPLAWSPDYEEKACAGEIYPAAVLIKYGLPSSGYKDDKSQKCLDIRKQILDGVIPLLKGAENMELLHKNADALDAALCILGGRNFLMGDVCFPDNEKLARKEGWIWI</sequence>
<evidence type="ECO:0000313" key="2">
    <source>
        <dbReference type="Proteomes" id="UP000183994"/>
    </source>
</evidence>
<proteinExistence type="predicted"/>
<evidence type="ECO:0000313" key="1">
    <source>
        <dbReference type="EMBL" id="SHJ52244.1"/>
    </source>
</evidence>
<name>A0A1M6K025_9BACT</name>
<reference evidence="2" key="1">
    <citation type="submission" date="2016-11" db="EMBL/GenBank/DDBJ databases">
        <authorList>
            <person name="Varghese N."/>
            <person name="Submissions S."/>
        </authorList>
    </citation>
    <scope>NUCLEOTIDE SEQUENCE [LARGE SCALE GENOMIC DNA]</scope>
    <source>
        <strain evidence="2">DSM 16219</strain>
    </source>
</reference>
<dbReference type="AlphaFoldDB" id="A0A1M6K025"/>
<keyword evidence="2" id="KW-1185">Reference proteome</keyword>
<dbReference type="STRING" id="1121393.SAMN02745216_01825"/>
<accession>A0A1M6K025</accession>
<dbReference type="EMBL" id="FQZU01000008">
    <property type="protein sequence ID" value="SHJ52244.1"/>
    <property type="molecule type" value="Genomic_DNA"/>
</dbReference>
<organism evidence="1 2">
    <name type="scientific">Desulfatibacillum alkenivorans DSM 16219</name>
    <dbReference type="NCBI Taxonomy" id="1121393"/>
    <lineage>
        <taxon>Bacteria</taxon>
        <taxon>Pseudomonadati</taxon>
        <taxon>Thermodesulfobacteriota</taxon>
        <taxon>Desulfobacteria</taxon>
        <taxon>Desulfobacterales</taxon>
        <taxon>Desulfatibacillaceae</taxon>
        <taxon>Desulfatibacillum</taxon>
    </lineage>
</organism>
<gene>
    <name evidence="1" type="ORF">SAMN02745216_01825</name>
</gene>
<dbReference type="Proteomes" id="UP000183994">
    <property type="component" value="Unassembled WGS sequence"/>
</dbReference>
<evidence type="ECO:0008006" key="3">
    <source>
        <dbReference type="Google" id="ProtNLM"/>
    </source>
</evidence>
<dbReference type="Pfam" id="PF04250">
    <property type="entry name" value="DUF429"/>
    <property type="match status" value="1"/>
</dbReference>
<dbReference type="InterPro" id="IPR007362">
    <property type="entry name" value="DUF429"/>
</dbReference>
<protein>
    <recommendedName>
        <fullName evidence="3">DUF429 domain-containing protein</fullName>
    </recommendedName>
</protein>